<evidence type="ECO:0000256" key="11">
    <source>
        <dbReference type="ARBA" id="ARBA00033323"/>
    </source>
</evidence>
<dbReference type="GO" id="GO:0004831">
    <property type="term" value="F:tyrosine-tRNA ligase activity"/>
    <property type="evidence" value="ECO:0007669"/>
    <property type="project" value="UniProtKB-EC"/>
</dbReference>
<evidence type="ECO:0000256" key="2">
    <source>
        <dbReference type="ARBA" id="ARBA00004514"/>
    </source>
</evidence>
<keyword evidence="7" id="KW-0547">Nucleotide-binding</keyword>
<comment type="similarity">
    <text evidence="3">Belongs to the class-I aminoacyl-tRNA synthetase family.</text>
</comment>
<evidence type="ECO:0000256" key="9">
    <source>
        <dbReference type="ARBA" id="ARBA00022917"/>
    </source>
</evidence>
<dbReference type="GO" id="GO:0005524">
    <property type="term" value="F:ATP binding"/>
    <property type="evidence" value="ECO:0007669"/>
    <property type="project" value="UniProtKB-KW"/>
</dbReference>
<dbReference type="FunFam" id="1.10.240.10:FF:000011">
    <property type="entry name" value="Tyrosine--tRNA ligase"/>
    <property type="match status" value="1"/>
</dbReference>
<comment type="function">
    <text evidence="1">Catalyzes the attachment of tyrosine to tRNA(Tyr) in a two-step reaction: tyrosine is first activated by ATP to form Tyr-AMP and then transferred to the acceptor end of tRNA(Tyr).</text>
</comment>
<evidence type="ECO:0000256" key="5">
    <source>
        <dbReference type="ARBA" id="ARBA00022490"/>
    </source>
</evidence>
<dbReference type="FunFam" id="3.40.50.620:FF:000103">
    <property type="entry name" value="tyrosine--tRNA ligase 1, cytoplasmic"/>
    <property type="match status" value="1"/>
</dbReference>
<dbReference type="GO" id="GO:0005829">
    <property type="term" value="C:cytosol"/>
    <property type="evidence" value="ECO:0007669"/>
    <property type="project" value="UniProtKB-SubCell"/>
</dbReference>
<comment type="subcellular location">
    <subcellularLocation>
        <location evidence="2">Cytoplasm</location>
        <location evidence="2">Cytosol</location>
    </subcellularLocation>
</comment>
<dbReference type="NCBIfam" id="NF006330">
    <property type="entry name" value="PRK08560.1"/>
    <property type="match status" value="2"/>
</dbReference>
<dbReference type="GO" id="GO:0006437">
    <property type="term" value="P:tyrosyl-tRNA aminoacylation"/>
    <property type="evidence" value="ECO:0007669"/>
    <property type="project" value="TreeGrafter"/>
</dbReference>
<dbReference type="Pfam" id="PF00579">
    <property type="entry name" value="tRNA-synt_1b"/>
    <property type="match status" value="2"/>
</dbReference>
<keyword evidence="8" id="KW-0067">ATP-binding</keyword>
<evidence type="ECO:0000256" key="10">
    <source>
        <dbReference type="ARBA" id="ARBA00023146"/>
    </source>
</evidence>
<dbReference type="AlphaFoldDB" id="A0AAD5LD21"/>
<evidence type="ECO:0000256" key="1">
    <source>
        <dbReference type="ARBA" id="ARBA00002025"/>
    </source>
</evidence>
<keyword evidence="10" id="KW-0030">Aminoacyl-tRNA synthetase</keyword>
<keyword evidence="6" id="KW-0436">Ligase</keyword>
<evidence type="ECO:0000313" key="13">
    <source>
        <dbReference type="EMBL" id="KAJ0396744.1"/>
    </source>
</evidence>
<organism evidence="13 14">
    <name type="scientific">Pythium insidiosum</name>
    <name type="common">Pythiosis disease agent</name>
    <dbReference type="NCBI Taxonomy" id="114742"/>
    <lineage>
        <taxon>Eukaryota</taxon>
        <taxon>Sar</taxon>
        <taxon>Stramenopiles</taxon>
        <taxon>Oomycota</taxon>
        <taxon>Peronosporomycetes</taxon>
        <taxon>Pythiales</taxon>
        <taxon>Pythiaceae</taxon>
        <taxon>Pythium</taxon>
    </lineage>
</organism>
<dbReference type="InterPro" id="IPR014729">
    <property type="entry name" value="Rossmann-like_a/b/a_fold"/>
</dbReference>
<dbReference type="EMBL" id="JAKCXM010000281">
    <property type="protein sequence ID" value="KAJ0396744.1"/>
    <property type="molecule type" value="Genomic_DNA"/>
</dbReference>
<evidence type="ECO:0000256" key="6">
    <source>
        <dbReference type="ARBA" id="ARBA00022598"/>
    </source>
</evidence>
<protein>
    <recommendedName>
        <fullName evidence="4">tyrosine--tRNA ligase</fullName>
        <ecNumber evidence="4">6.1.1.1</ecNumber>
    </recommendedName>
    <alternativeName>
        <fullName evidence="11">Tyrosyl-tRNA synthetase</fullName>
    </alternativeName>
</protein>
<evidence type="ECO:0000256" key="3">
    <source>
        <dbReference type="ARBA" id="ARBA00005594"/>
    </source>
</evidence>
<dbReference type="InterPro" id="IPR050489">
    <property type="entry name" value="Tyr-tRNA_synthase"/>
</dbReference>
<comment type="catalytic activity">
    <reaction evidence="12">
        <text>tRNA(Tyr) + L-tyrosine + ATP = L-tyrosyl-tRNA(Tyr) + AMP + diphosphate + H(+)</text>
        <dbReference type="Rhea" id="RHEA:10220"/>
        <dbReference type="Rhea" id="RHEA-COMP:9706"/>
        <dbReference type="Rhea" id="RHEA-COMP:9707"/>
        <dbReference type="ChEBI" id="CHEBI:15378"/>
        <dbReference type="ChEBI" id="CHEBI:30616"/>
        <dbReference type="ChEBI" id="CHEBI:33019"/>
        <dbReference type="ChEBI" id="CHEBI:58315"/>
        <dbReference type="ChEBI" id="CHEBI:78442"/>
        <dbReference type="ChEBI" id="CHEBI:78536"/>
        <dbReference type="ChEBI" id="CHEBI:456215"/>
        <dbReference type="EC" id="6.1.1.1"/>
    </reaction>
</comment>
<sequence length="799" mass="88105">MATTPSPPPAPAAASTAVSGTQLLPGFAALSLDSAPALPPSPLSIDDKLARLAAIAGAPLSAETESRLRAIFAAKAHPVAYDGFEPSGRVTLAQGLLRALNAKRLMAAGCRPSGRVTLAQGLLRALNAKRLMAAGCRVRLWVADWHALLNNKFGGDLKKIHSVTTYMVEVWKALGLDPEQEPQLELLLASTEIARHSSAYWSRVLDVAGRFTVERVQQCAPIMGRRVDDPTGNTNRIMYPLMQVADGFLLDADIYQLGADQDAANALVAEYLALKGDAAAPAFVSHPLLLGLKQEQWKMSTTDPESAIYVDDSPAEVSTKVKKAYCPPGEVRGNPILQYMQQLVFPSHPEGVTLERSDKNGGDLAFATYAELEAAYASEQVHPGDLKPCLVKYLNALLEPVRAHFAQGELKKLWTNVKKLKTSPVPDGDKLVTLSIPAYPETEQRAWRESTLSPEQRYAVSRLVGEECIQESELAALLDKKAHPVCYDGFEPSGRMHIAQGVLRTVNVNRLTSAGAVFRFWVADWFAMLNSKMGGDLAKIRTVGRYLVEIWKSAGMDMTNVQFLWASDEIIANGAFYWLRVMDIARRTTIARTVKCCTIMGRKEKEGMPAAQIMYPLMQCSDIFFLRADICQLGMDQRKINMLARDYCELIKAKFKPIILSHHMLMGLKEGQEKMSKSDPESAIFMEDAAEDVARKIANAFCPDGVVEANPILDYMKHIIFPRFEHAGVVVRLASGEDKTFAAYEELEPLFVARQIASADLKTALTKYLNEILEPVREHFSKGEAKELLAQVRSFRITR</sequence>
<dbReference type="Gene3D" id="3.40.50.620">
    <property type="entry name" value="HUPs"/>
    <property type="match status" value="5"/>
</dbReference>
<dbReference type="PANTHER" id="PTHR46264:SF4">
    <property type="entry name" value="TYROSINE--TRNA LIGASE, CYTOPLASMIC"/>
    <property type="match status" value="1"/>
</dbReference>
<dbReference type="PANTHER" id="PTHR46264">
    <property type="entry name" value="TYROSINE-TRNA LIGASE"/>
    <property type="match status" value="1"/>
</dbReference>
<keyword evidence="14" id="KW-1185">Reference proteome</keyword>
<evidence type="ECO:0000313" key="14">
    <source>
        <dbReference type="Proteomes" id="UP001209570"/>
    </source>
</evidence>
<evidence type="ECO:0000256" key="8">
    <source>
        <dbReference type="ARBA" id="ARBA00022840"/>
    </source>
</evidence>
<comment type="caution">
    <text evidence="13">The sequence shown here is derived from an EMBL/GenBank/DDBJ whole genome shotgun (WGS) entry which is preliminary data.</text>
</comment>
<dbReference type="InterPro" id="IPR002305">
    <property type="entry name" value="aa-tRNA-synth_Ic"/>
</dbReference>
<evidence type="ECO:0000256" key="4">
    <source>
        <dbReference type="ARBA" id="ARBA00013160"/>
    </source>
</evidence>
<dbReference type="SUPFAM" id="SSF52374">
    <property type="entry name" value="Nucleotidylyl transferase"/>
    <property type="match status" value="2"/>
</dbReference>
<accession>A0AAD5LD21</accession>
<keyword evidence="9" id="KW-0648">Protein biosynthesis</keyword>
<dbReference type="FunFam" id="3.40.50.620:FF:000085">
    <property type="entry name" value="Tyrosine--tRNA ligase 1 cytoplasmic"/>
    <property type="match status" value="1"/>
</dbReference>
<dbReference type="EC" id="6.1.1.1" evidence="4"/>
<proteinExistence type="inferred from homology"/>
<reference evidence="13" key="1">
    <citation type="submission" date="2021-12" db="EMBL/GenBank/DDBJ databases">
        <title>Prjna785345.</title>
        <authorList>
            <person name="Rujirawat T."/>
            <person name="Krajaejun T."/>
        </authorList>
    </citation>
    <scope>NUCLEOTIDE SEQUENCE</scope>
    <source>
        <strain evidence="13">Pi057C3</strain>
    </source>
</reference>
<dbReference type="Proteomes" id="UP001209570">
    <property type="component" value="Unassembled WGS sequence"/>
</dbReference>
<name>A0AAD5LD21_PYTIN</name>
<evidence type="ECO:0000256" key="7">
    <source>
        <dbReference type="ARBA" id="ARBA00022741"/>
    </source>
</evidence>
<keyword evidence="5" id="KW-0963">Cytoplasm</keyword>
<evidence type="ECO:0000256" key="12">
    <source>
        <dbReference type="ARBA" id="ARBA00048248"/>
    </source>
</evidence>
<gene>
    <name evidence="13" type="ORF">P43SY_009699</name>
</gene>